<keyword evidence="2" id="KW-0288">FMN</keyword>
<accession>A0A1H0JF36</accession>
<dbReference type="GO" id="GO:0046306">
    <property type="term" value="P:alkanesulfonate catabolic process"/>
    <property type="evidence" value="ECO:0007669"/>
    <property type="project" value="TreeGrafter"/>
</dbReference>
<dbReference type="InterPro" id="IPR019921">
    <property type="entry name" value="Lucif-like_OxRdtase_Rv2161c"/>
</dbReference>
<dbReference type="PANTHER" id="PTHR42847">
    <property type="entry name" value="ALKANESULFONATE MONOOXYGENASE"/>
    <property type="match status" value="1"/>
</dbReference>
<keyword evidence="8" id="KW-1185">Reference proteome</keyword>
<sequence>MLIGFAAPVSGSWATVANLVRVAARAEELGYHSVWTFQRLLSPPDGSWGESYRSVLDPVAATSFLAAHTSRVRLGIAVLNLPFFAPPLLAKQLATLDVLSGGRLDAGLGIGWAKEEYAAVGADMAGRGKRAEEYLPLLRRFWTDDVVEHDGEFYRVPATRMDPKPVQPGGPPILLGATAEPALRRAGRLCAGWVSSSRADLSAIGDSVKIVREAAADAGRDPDQLRFVCRGAVRVRAERTRPLTGTLEQIRGDFALLAEQGVTELFIDLNFDPEIGSPDVDPAESMRRAEDALTAFAP</sequence>
<dbReference type="NCBIfam" id="TIGR03619">
    <property type="entry name" value="F420_Rv2161c"/>
    <property type="match status" value="1"/>
</dbReference>
<gene>
    <name evidence="7" type="ORF">SAMN05192558_10365</name>
</gene>
<reference evidence="8" key="1">
    <citation type="submission" date="2016-10" db="EMBL/GenBank/DDBJ databases">
        <authorList>
            <person name="Varghese N."/>
            <person name="Submissions S."/>
        </authorList>
    </citation>
    <scope>NUCLEOTIDE SEQUENCE [LARGE SCALE GENOMIC DNA]</scope>
    <source>
        <strain evidence="8">IBRC-M 10655</strain>
    </source>
</reference>
<dbReference type="InterPro" id="IPR036661">
    <property type="entry name" value="Luciferase-like_sf"/>
</dbReference>
<dbReference type="Proteomes" id="UP000199651">
    <property type="component" value="Unassembled WGS sequence"/>
</dbReference>
<evidence type="ECO:0000256" key="3">
    <source>
        <dbReference type="ARBA" id="ARBA00023002"/>
    </source>
</evidence>
<evidence type="ECO:0000259" key="6">
    <source>
        <dbReference type="Pfam" id="PF00296"/>
    </source>
</evidence>
<dbReference type="InterPro" id="IPR050172">
    <property type="entry name" value="SsuD_RutA_monooxygenase"/>
</dbReference>
<evidence type="ECO:0000313" key="8">
    <source>
        <dbReference type="Proteomes" id="UP000199651"/>
    </source>
</evidence>
<evidence type="ECO:0000313" key="7">
    <source>
        <dbReference type="EMBL" id="SDO42368.1"/>
    </source>
</evidence>
<keyword evidence="3" id="KW-0560">Oxidoreductase</keyword>
<feature type="domain" description="Luciferase-like" evidence="6">
    <location>
        <begin position="12"/>
        <end position="239"/>
    </location>
</feature>
<proteinExistence type="predicted"/>
<evidence type="ECO:0000256" key="2">
    <source>
        <dbReference type="ARBA" id="ARBA00022643"/>
    </source>
</evidence>
<evidence type="ECO:0000256" key="4">
    <source>
        <dbReference type="ARBA" id="ARBA00023033"/>
    </source>
</evidence>
<evidence type="ECO:0000256" key="5">
    <source>
        <dbReference type="SAM" id="MobiDB-lite"/>
    </source>
</evidence>
<dbReference type="RefSeq" id="WP_091372800.1">
    <property type="nucleotide sequence ID" value="NZ_FNDV01000002.1"/>
</dbReference>
<keyword evidence="1" id="KW-0285">Flavoprotein</keyword>
<dbReference type="SUPFAM" id="SSF51679">
    <property type="entry name" value="Bacterial luciferase-like"/>
    <property type="match status" value="1"/>
</dbReference>
<dbReference type="OrthoDB" id="3206024at2"/>
<dbReference type="PANTHER" id="PTHR42847:SF4">
    <property type="entry name" value="ALKANESULFONATE MONOOXYGENASE-RELATED"/>
    <property type="match status" value="1"/>
</dbReference>
<organism evidence="7 8">
    <name type="scientific">Actinokineospora alba</name>
    <dbReference type="NCBI Taxonomy" id="504798"/>
    <lineage>
        <taxon>Bacteria</taxon>
        <taxon>Bacillati</taxon>
        <taxon>Actinomycetota</taxon>
        <taxon>Actinomycetes</taxon>
        <taxon>Pseudonocardiales</taxon>
        <taxon>Pseudonocardiaceae</taxon>
        <taxon>Actinokineospora</taxon>
    </lineage>
</organism>
<feature type="region of interest" description="Disordered" evidence="5">
    <location>
        <begin position="278"/>
        <end position="298"/>
    </location>
</feature>
<dbReference type="AlphaFoldDB" id="A0A1H0JF36"/>
<evidence type="ECO:0000256" key="1">
    <source>
        <dbReference type="ARBA" id="ARBA00022630"/>
    </source>
</evidence>
<name>A0A1H0JF36_9PSEU</name>
<dbReference type="GO" id="GO:0008726">
    <property type="term" value="F:alkanesulfonate monooxygenase activity"/>
    <property type="evidence" value="ECO:0007669"/>
    <property type="project" value="TreeGrafter"/>
</dbReference>
<dbReference type="EMBL" id="FNJB01000003">
    <property type="protein sequence ID" value="SDO42368.1"/>
    <property type="molecule type" value="Genomic_DNA"/>
</dbReference>
<dbReference type="STRING" id="504798.SAMN05421871_102984"/>
<dbReference type="InterPro" id="IPR011251">
    <property type="entry name" value="Luciferase-like_dom"/>
</dbReference>
<protein>
    <submittedName>
        <fullName evidence="7">Probable F420-dependent oxidoreductase, Rv2161c family</fullName>
    </submittedName>
</protein>
<keyword evidence="4" id="KW-0503">Monooxygenase</keyword>
<dbReference type="Gene3D" id="3.20.20.30">
    <property type="entry name" value="Luciferase-like domain"/>
    <property type="match status" value="1"/>
</dbReference>
<dbReference type="Pfam" id="PF00296">
    <property type="entry name" value="Bac_luciferase"/>
    <property type="match status" value="1"/>
</dbReference>